<dbReference type="Gene3D" id="3.40.50.1820">
    <property type="entry name" value="alpha/beta hydrolase"/>
    <property type="match status" value="1"/>
</dbReference>
<accession>A0A9P5NSK0</accession>
<dbReference type="CDD" id="cd00519">
    <property type="entry name" value="Lipase_3"/>
    <property type="match status" value="1"/>
</dbReference>
<dbReference type="InterPro" id="IPR002921">
    <property type="entry name" value="Fungal_lipase-type"/>
</dbReference>
<dbReference type="SUPFAM" id="SSF53474">
    <property type="entry name" value="alpha/beta-Hydrolases"/>
    <property type="match status" value="1"/>
</dbReference>
<proteinExistence type="inferred from homology"/>
<reference evidence="6" key="1">
    <citation type="submission" date="2020-11" db="EMBL/GenBank/DDBJ databases">
        <authorList>
            <consortium name="DOE Joint Genome Institute"/>
            <person name="Ahrendt S."/>
            <person name="Riley R."/>
            <person name="Andreopoulos W."/>
            <person name="LaButti K."/>
            <person name="Pangilinan J."/>
            <person name="Ruiz-duenas F.J."/>
            <person name="Barrasa J.M."/>
            <person name="Sanchez-Garcia M."/>
            <person name="Camarero S."/>
            <person name="Miyauchi S."/>
            <person name="Serrano A."/>
            <person name="Linde D."/>
            <person name="Babiker R."/>
            <person name="Drula E."/>
            <person name="Ayuso-Fernandez I."/>
            <person name="Pacheco R."/>
            <person name="Padilla G."/>
            <person name="Ferreira P."/>
            <person name="Barriuso J."/>
            <person name="Kellner H."/>
            <person name="Castanera R."/>
            <person name="Alfaro M."/>
            <person name="Ramirez L."/>
            <person name="Pisabarro A.G."/>
            <person name="Kuo A."/>
            <person name="Tritt A."/>
            <person name="Lipzen A."/>
            <person name="He G."/>
            <person name="Yan M."/>
            <person name="Ng V."/>
            <person name="Cullen D."/>
            <person name="Martin F."/>
            <person name="Rosso M.-N."/>
            <person name="Henrissat B."/>
            <person name="Hibbett D."/>
            <person name="Martinez A.T."/>
            <person name="Grigoriev I.V."/>
        </authorList>
    </citation>
    <scope>NUCLEOTIDE SEQUENCE</scope>
    <source>
        <strain evidence="6">AH 44721</strain>
    </source>
</reference>
<evidence type="ECO:0000313" key="7">
    <source>
        <dbReference type="Proteomes" id="UP000724874"/>
    </source>
</evidence>
<evidence type="ECO:0000259" key="5">
    <source>
        <dbReference type="Pfam" id="PF01764"/>
    </source>
</evidence>
<feature type="domain" description="Fungal lipase-type" evidence="5">
    <location>
        <begin position="128"/>
        <end position="273"/>
    </location>
</feature>
<dbReference type="OrthoDB" id="426718at2759"/>
<dbReference type="InterPro" id="IPR051218">
    <property type="entry name" value="Sec_MonoDiacylglyc_Lipase"/>
</dbReference>
<keyword evidence="7" id="KW-1185">Reference proteome</keyword>
<keyword evidence="1" id="KW-1015">Disulfide bond</keyword>
<evidence type="ECO:0000313" key="6">
    <source>
        <dbReference type="EMBL" id="KAF8907243.1"/>
    </source>
</evidence>
<dbReference type="InterPro" id="IPR029058">
    <property type="entry name" value="AB_hydrolase_fold"/>
</dbReference>
<dbReference type="PANTHER" id="PTHR45856">
    <property type="entry name" value="ALPHA/BETA-HYDROLASES SUPERFAMILY PROTEIN"/>
    <property type="match status" value="1"/>
</dbReference>
<keyword evidence="6" id="KW-0378">Hydrolase</keyword>
<dbReference type="EMBL" id="JADNYJ010000015">
    <property type="protein sequence ID" value="KAF8907243.1"/>
    <property type="molecule type" value="Genomic_DNA"/>
</dbReference>
<dbReference type="Pfam" id="PF01764">
    <property type="entry name" value="Lipase_3"/>
    <property type="match status" value="1"/>
</dbReference>
<comment type="catalytic activity">
    <reaction evidence="4">
        <text>a monoacylglycerol + H2O = glycerol + a fatty acid + H(+)</text>
        <dbReference type="Rhea" id="RHEA:15245"/>
        <dbReference type="ChEBI" id="CHEBI:15377"/>
        <dbReference type="ChEBI" id="CHEBI:15378"/>
        <dbReference type="ChEBI" id="CHEBI:17408"/>
        <dbReference type="ChEBI" id="CHEBI:17754"/>
        <dbReference type="ChEBI" id="CHEBI:28868"/>
    </reaction>
</comment>
<comment type="catalytic activity">
    <reaction evidence="3">
        <text>a diacylglycerol + H2O = a monoacylglycerol + a fatty acid + H(+)</text>
        <dbReference type="Rhea" id="RHEA:32731"/>
        <dbReference type="ChEBI" id="CHEBI:15377"/>
        <dbReference type="ChEBI" id="CHEBI:15378"/>
        <dbReference type="ChEBI" id="CHEBI:17408"/>
        <dbReference type="ChEBI" id="CHEBI:18035"/>
        <dbReference type="ChEBI" id="CHEBI:28868"/>
    </reaction>
</comment>
<evidence type="ECO:0000256" key="3">
    <source>
        <dbReference type="ARBA" id="ARBA00047591"/>
    </source>
</evidence>
<name>A0A9P5NSK0_GYMJU</name>
<organism evidence="6 7">
    <name type="scientific">Gymnopilus junonius</name>
    <name type="common">Spectacular rustgill mushroom</name>
    <name type="synonym">Gymnopilus spectabilis subsp. junonius</name>
    <dbReference type="NCBI Taxonomy" id="109634"/>
    <lineage>
        <taxon>Eukaryota</taxon>
        <taxon>Fungi</taxon>
        <taxon>Dikarya</taxon>
        <taxon>Basidiomycota</taxon>
        <taxon>Agaricomycotina</taxon>
        <taxon>Agaricomycetes</taxon>
        <taxon>Agaricomycetidae</taxon>
        <taxon>Agaricales</taxon>
        <taxon>Agaricineae</taxon>
        <taxon>Hymenogastraceae</taxon>
        <taxon>Gymnopilus</taxon>
    </lineage>
</organism>
<evidence type="ECO:0000256" key="1">
    <source>
        <dbReference type="ARBA" id="ARBA00023157"/>
    </source>
</evidence>
<dbReference type="GO" id="GO:0016787">
    <property type="term" value="F:hydrolase activity"/>
    <property type="evidence" value="ECO:0007669"/>
    <property type="project" value="UniProtKB-KW"/>
</dbReference>
<sequence>MLKGMTSLFPGRGLTEAQRRMYRLEKEENFRWIARILAKPAPEPLHSSDLVDPVLQEEISDIGQFAEIAHGTINPEFIWEHVSHLSEPDYPLRLYRALDGSTLLDVFHGSVANLQGYIAYRSEAKQVIVAFSGTSAAAQAVKTVQFTLVQHPSGGGCRVHSGFWSMYVGIRDVAMSSLQKALKEHEVRDVVITGHSMGGVIGSFFCLDVLGESGTVSEDQSLSLTGKVKLVIFGSPRFGNTAFSKHFQDAVDRHQVKEQSIRIYNDGVPQMPPSLVGYRHVSRTPFYFAYGRLWRISPSQIEYSLFKFDPQAIEDAVDSFPLGGHNYYNSRDMELLQRRIKWFHPITRGELWETLKARFHQKLLEEQKTHGGG</sequence>
<gene>
    <name evidence="6" type="ORF">CPB84DRAFT_1768672</name>
</gene>
<evidence type="ECO:0000256" key="2">
    <source>
        <dbReference type="ARBA" id="ARBA00043996"/>
    </source>
</evidence>
<protein>
    <submittedName>
        <fullName evidence="6">Alpha/Beta hydrolase protein</fullName>
    </submittedName>
</protein>
<dbReference type="Proteomes" id="UP000724874">
    <property type="component" value="Unassembled WGS sequence"/>
</dbReference>
<dbReference type="AlphaFoldDB" id="A0A9P5NSK0"/>
<evidence type="ECO:0000256" key="4">
    <source>
        <dbReference type="ARBA" id="ARBA00048461"/>
    </source>
</evidence>
<comment type="caution">
    <text evidence="6">The sequence shown here is derived from an EMBL/GenBank/DDBJ whole genome shotgun (WGS) entry which is preliminary data.</text>
</comment>
<dbReference type="PANTHER" id="PTHR45856:SF25">
    <property type="entry name" value="FUNGAL LIPASE-LIKE DOMAIN-CONTAINING PROTEIN"/>
    <property type="match status" value="1"/>
</dbReference>
<dbReference type="GO" id="GO:0006629">
    <property type="term" value="P:lipid metabolic process"/>
    <property type="evidence" value="ECO:0007669"/>
    <property type="project" value="InterPro"/>
</dbReference>
<comment type="similarity">
    <text evidence="2">Belongs to the AB hydrolase superfamily. Lipase family. Class 3 subfamily.</text>
</comment>